<protein>
    <submittedName>
        <fullName evidence="1">Uncharacterized protein</fullName>
    </submittedName>
</protein>
<keyword evidence="2" id="KW-1185">Reference proteome</keyword>
<evidence type="ECO:0000313" key="1">
    <source>
        <dbReference type="EMBL" id="GHA28627.1"/>
    </source>
</evidence>
<dbReference type="AlphaFoldDB" id="A0A918S8G6"/>
<name>A0A918S8G6_9FLAO</name>
<sequence length="97" mass="11307">MFTFKSEFTLPGSGLNVSVDLQRLTGVEAGQTTLNKYNIDETFQANTRLTYSLKGFLEGLKFDFLWVYRENQNVVEAEKIFNKSNFNQFSFVTNFYF</sequence>
<reference evidence="1" key="1">
    <citation type="journal article" date="2014" name="Int. J. Syst. Evol. Microbiol.">
        <title>Complete genome sequence of Corynebacterium casei LMG S-19264T (=DSM 44701T), isolated from a smear-ripened cheese.</title>
        <authorList>
            <consortium name="US DOE Joint Genome Institute (JGI-PGF)"/>
            <person name="Walter F."/>
            <person name="Albersmeier A."/>
            <person name="Kalinowski J."/>
            <person name="Ruckert C."/>
        </authorList>
    </citation>
    <scope>NUCLEOTIDE SEQUENCE</scope>
    <source>
        <strain evidence="1">KCTC 12719</strain>
    </source>
</reference>
<proteinExistence type="predicted"/>
<accession>A0A918S8G6</accession>
<gene>
    <name evidence="1" type="ORF">GCM10007103_07860</name>
</gene>
<dbReference type="EMBL" id="BMXB01000001">
    <property type="protein sequence ID" value="GHA28627.1"/>
    <property type="molecule type" value="Genomic_DNA"/>
</dbReference>
<evidence type="ECO:0000313" key="2">
    <source>
        <dbReference type="Proteomes" id="UP000610456"/>
    </source>
</evidence>
<reference evidence="1" key="2">
    <citation type="submission" date="2020-09" db="EMBL/GenBank/DDBJ databases">
        <authorList>
            <person name="Sun Q."/>
            <person name="Kim S."/>
        </authorList>
    </citation>
    <scope>NUCLEOTIDE SEQUENCE</scope>
    <source>
        <strain evidence="1">KCTC 12719</strain>
    </source>
</reference>
<organism evidence="1 2">
    <name type="scientific">Salinimicrobium marinum</name>
    <dbReference type="NCBI Taxonomy" id="680283"/>
    <lineage>
        <taxon>Bacteria</taxon>
        <taxon>Pseudomonadati</taxon>
        <taxon>Bacteroidota</taxon>
        <taxon>Flavobacteriia</taxon>
        <taxon>Flavobacteriales</taxon>
        <taxon>Flavobacteriaceae</taxon>
        <taxon>Salinimicrobium</taxon>
    </lineage>
</organism>
<dbReference type="Proteomes" id="UP000610456">
    <property type="component" value="Unassembled WGS sequence"/>
</dbReference>
<comment type="caution">
    <text evidence="1">The sequence shown here is derived from an EMBL/GenBank/DDBJ whole genome shotgun (WGS) entry which is preliminary data.</text>
</comment>